<proteinExistence type="predicted"/>
<gene>
    <name evidence="2" type="primary">109581268</name>
</gene>
<accession>A0A1X7V492</accession>
<dbReference type="AlphaFoldDB" id="A0A1X7V492"/>
<feature type="chain" id="PRO_5012394885" description="Secreted protein" evidence="1">
    <location>
        <begin position="21"/>
        <end position="273"/>
    </location>
</feature>
<dbReference type="KEGG" id="aqu:109581268"/>
<dbReference type="EnsemblMetazoa" id="Aqu2.1.34619_001">
    <property type="protein sequence ID" value="Aqu2.1.34619_001"/>
    <property type="gene ID" value="Aqu2.1.34619"/>
</dbReference>
<dbReference type="InParanoid" id="A0A1X7V492"/>
<organism evidence="2">
    <name type="scientific">Amphimedon queenslandica</name>
    <name type="common">Sponge</name>
    <dbReference type="NCBI Taxonomy" id="400682"/>
    <lineage>
        <taxon>Eukaryota</taxon>
        <taxon>Metazoa</taxon>
        <taxon>Porifera</taxon>
        <taxon>Demospongiae</taxon>
        <taxon>Heteroscleromorpha</taxon>
        <taxon>Haplosclerida</taxon>
        <taxon>Niphatidae</taxon>
        <taxon>Amphimedon</taxon>
    </lineage>
</organism>
<evidence type="ECO:0000256" key="1">
    <source>
        <dbReference type="SAM" id="SignalP"/>
    </source>
</evidence>
<dbReference type="EnsemblMetazoa" id="XM_019995241.1">
    <property type="protein sequence ID" value="XP_019850800.1"/>
    <property type="gene ID" value="LOC109581268"/>
</dbReference>
<name>A0A1X7V492_AMPQE</name>
<dbReference type="Proteomes" id="UP000007879">
    <property type="component" value="Unassembled WGS sequence"/>
</dbReference>
<reference evidence="2" key="2">
    <citation type="submission" date="2017-05" db="UniProtKB">
        <authorList>
            <consortium name="EnsemblMetazoa"/>
        </authorList>
    </citation>
    <scope>IDENTIFICATION</scope>
</reference>
<feature type="signal peptide" evidence="1">
    <location>
        <begin position="1"/>
        <end position="20"/>
    </location>
</feature>
<protein>
    <recommendedName>
        <fullName evidence="4">Secreted protein</fullName>
    </recommendedName>
</protein>
<reference evidence="3" key="1">
    <citation type="journal article" date="2010" name="Nature">
        <title>The Amphimedon queenslandica genome and the evolution of animal complexity.</title>
        <authorList>
            <person name="Srivastava M."/>
            <person name="Simakov O."/>
            <person name="Chapman J."/>
            <person name="Fahey B."/>
            <person name="Gauthier M.E."/>
            <person name="Mitros T."/>
            <person name="Richards G.S."/>
            <person name="Conaco C."/>
            <person name="Dacre M."/>
            <person name="Hellsten U."/>
            <person name="Larroux C."/>
            <person name="Putnam N.H."/>
            <person name="Stanke M."/>
            <person name="Adamska M."/>
            <person name="Darling A."/>
            <person name="Degnan S.M."/>
            <person name="Oakley T.H."/>
            <person name="Plachetzki D.C."/>
            <person name="Zhai Y."/>
            <person name="Adamski M."/>
            <person name="Calcino A."/>
            <person name="Cummins S.F."/>
            <person name="Goodstein D.M."/>
            <person name="Harris C."/>
            <person name="Jackson D.J."/>
            <person name="Leys S.P."/>
            <person name="Shu S."/>
            <person name="Woodcroft B.J."/>
            <person name="Vervoort M."/>
            <person name="Kosik K.S."/>
            <person name="Manning G."/>
            <person name="Degnan B.M."/>
            <person name="Rokhsar D.S."/>
        </authorList>
    </citation>
    <scope>NUCLEOTIDE SEQUENCE [LARGE SCALE GENOMIC DNA]</scope>
</reference>
<evidence type="ECO:0008006" key="4">
    <source>
        <dbReference type="Google" id="ProtNLM"/>
    </source>
</evidence>
<keyword evidence="1" id="KW-0732">Signal</keyword>
<evidence type="ECO:0000313" key="3">
    <source>
        <dbReference type="Proteomes" id="UP000007879"/>
    </source>
</evidence>
<evidence type="ECO:0000313" key="2">
    <source>
        <dbReference type="EnsemblMetazoa" id="Aqu2.1.34619_001"/>
    </source>
</evidence>
<keyword evidence="3" id="KW-1185">Reference proteome</keyword>
<sequence>MSALCLAFLTIIALLSEINGLPTTSPTRNSSTTTAVNRSTRSLLSGDDNLVITEVQNQCCHYSDTCCEGILANHAKEVKAKNCIKKNDKQQDLKSKEKCPIPSKILKKTQGRELYCSVLNIIDKEIVTDVIPKLAATNSCIAYDGSNKEIREPAHFVNTVRAWLDSMRETHTTENCCFQAHNITQEEEEEFVSKWIFTIDETITDPEERARAKAQQKVDCTKQWSEALYHLSLYMNTVEMLESLGRRKSCLRGCVGEEGVKCAKHYLFGTQSS</sequence>